<name>A0A3B6UBK0_WHEAT</name>
<protein>
    <submittedName>
        <fullName evidence="2">Uncharacterized protein</fullName>
    </submittedName>
</protein>
<keyword evidence="3" id="KW-1185">Reference proteome</keyword>
<dbReference type="Gramene" id="TraesWEE_scaffold_174802_01G000100.1">
    <property type="protein sequence ID" value="TraesWEE_scaffold_174802_01G000100.1"/>
    <property type="gene ID" value="TraesWEE_scaffold_174802_01G000100"/>
</dbReference>
<organism evidence="2">
    <name type="scientific">Triticum aestivum</name>
    <name type="common">Wheat</name>
    <dbReference type="NCBI Taxonomy" id="4565"/>
    <lineage>
        <taxon>Eukaryota</taxon>
        <taxon>Viridiplantae</taxon>
        <taxon>Streptophyta</taxon>
        <taxon>Embryophyta</taxon>
        <taxon>Tracheophyta</taxon>
        <taxon>Spermatophyta</taxon>
        <taxon>Magnoliopsida</taxon>
        <taxon>Liliopsida</taxon>
        <taxon>Poales</taxon>
        <taxon>Poaceae</taxon>
        <taxon>BOP clade</taxon>
        <taxon>Pooideae</taxon>
        <taxon>Triticodae</taxon>
        <taxon>Triticeae</taxon>
        <taxon>Triticinae</taxon>
        <taxon>Triticum</taxon>
    </lineage>
</organism>
<reference evidence="2" key="1">
    <citation type="submission" date="2018-08" db="EMBL/GenBank/DDBJ databases">
        <authorList>
            <person name="Rossello M."/>
        </authorList>
    </citation>
    <scope>NUCLEOTIDE SEQUENCE [LARGE SCALE GENOMIC DNA]</scope>
    <source>
        <strain evidence="2">cv. Chinese Spring</strain>
    </source>
</reference>
<evidence type="ECO:0000313" key="2">
    <source>
        <dbReference type="EnsemblPlants" id="TraesCSU02G127600.1.cds1"/>
    </source>
</evidence>
<dbReference type="Proteomes" id="UP000019116">
    <property type="component" value="Chromosome Un"/>
</dbReference>
<reference evidence="2" key="2">
    <citation type="submission" date="2018-10" db="UniProtKB">
        <authorList>
            <consortium name="EnsemblPlants"/>
        </authorList>
    </citation>
    <scope>IDENTIFICATION</scope>
</reference>
<proteinExistence type="predicted"/>
<dbReference type="Gramene" id="TraesLDM6B03G03623990.1">
    <property type="protein sequence ID" value="TraesLDM6B03G03623990.1.CDS1"/>
    <property type="gene ID" value="TraesLDM6B03G03623990"/>
</dbReference>
<sequence length="204" mass="22178">MQRCAQYGSSSELDVFGATRYFDGLADLAAGPVTVRWPMHHQEESYRSTQELGAKTNNNLAAFFGSLVSSAASFRKNPPGVHDEPHQVSSSSCAAACDHDLGVVVGDRRLQGVRVVRGGNGDEERWVVTCGGHALEEQHHMAHEKIAGAKSSDDQQVEKAEDDHEKIIVDAKLSDGHQVEDGDGWGSDTSSDLFELDLDDMNNR</sequence>
<dbReference type="Gramene" id="TraesJAG1D03G00574510.1">
    <property type="protein sequence ID" value="TraesJAG1D03G00574510.1.CDS1"/>
    <property type="gene ID" value="TraesJAG1D03G00574510"/>
</dbReference>
<evidence type="ECO:0000313" key="3">
    <source>
        <dbReference type="Proteomes" id="UP000019116"/>
    </source>
</evidence>
<dbReference type="Gramene" id="TraesPARA_EIv1.0_1499660.1">
    <property type="protein sequence ID" value="TraesPARA_EIv1.0_1499660.1.CDS1"/>
    <property type="gene ID" value="TraesPARA_EIv1.0_1499660"/>
</dbReference>
<evidence type="ECO:0000256" key="1">
    <source>
        <dbReference type="SAM" id="MobiDB-lite"/>
    </source>
</evidence>
<dbReference type="EnsemblPlants" id="TraesCSU02G127600.1">
    <property type="protein sequence ID" value="TraesCSU02G127600.1.cds1"/>
    <property type="gene ID" value="TraesCSU02G127600"/>
</dbReference>
<dbReference type="OrthoDB" id="679735at2759"/>
<dbReference type="AlphaFoldDB" id="A0A3B6UBK0"/>
<dbReference type="Gramene" id="TraesCSU02G127600.1">
    <property type="protein sequence ID" value="TraesCSU02G127600.1.cds1"/>
    <property type="gene ID" value="TraesCSU02G127600"/>
</dbReference>
<dbReference type="Gramene" id="TraesCLE_scaffold_181842_01G000100.1">
    <property type="protein sequence ID" value="TraesCLE_scaffold_181842_01G000100.1"/>
    <property type="gene ID" value="TraesCLE_scaffold_181842_01G000100"/>
</dbReference>
<accession>A0A3B6UBK0</accession>
<feature type="compositionally biased region" description="Acidic residues" evidence="1">
    <location>
        <begin position="194"/>
        <end position="204"/>
    </location>
</feature>
<dbReference type="Gramene" id="TraesCAD_scaffold_002795_01G001400.1">
    <property type="protein sequence ID" value="TraesCAD_scaffold_002795_01G001400.1"/>
    <property type="gene ID" value="TraesCAD_scaffold_002795_01G001400"/>
</dbReference>
<dbReference type="Gramene" id="TraesROB_scaffold_042377_01G000200.1">
    <property type="protein sequence ID" value="TraesROB_scaffold_042377_01G000200.1"/>
    <property type="gene ID" value="TraesROB_scaffold_042377_01G000200"/>
</dbReference>
<feature type="region of interest" description="Disordered" evidence="1">
    <location>
        <begin position="173"/>
        <end position="204"/>
    </location>
</feature>